<keyword evidence="2" id="KW-1133">Transmembrane helix</keyword>
<feature type="transmembrane region" description="Helical" evidence="2">
    <location>
        <begin position="97"/>
        <end position="119"/>
    </location>
</feature>
<dbReference type="Pfam" id="PF13803">
    <property type="entry name" value="DUF4184"/>
    <property type="match status" value="1"/>
</dbReference>
<proteinExistence type="predicted"/>
<dbReference type="EMBL" id="PSXY01000041">
    <property type="protein sequence ID" value="PPF63614.1"/>
    <property type="molecule type" value="Genomic_DNA"/>
</dbReference>
<accession>A0A2S5VLC2</accession>
<reference evidence="3 4" key="1">
    <citation type="submission" date="2018-02" db="EMBL/GenBank/DDBJ databases">
        <title>Bacteriophage NCPPB3778 and a type I-E CRISPR drive the evolution of the US Biological Select Agent, Rathayibacter toxicus.</title>
        <authorList>
            <person name="Davis E.W.II."/>
            <person name="Tabima J.F."/>
            <person name="Weisberg A.J."/>
            <person name="Lopes L.D."/>
            <person name="Wiseman M.S."/>
            <person name="Wiseman M.S."/>
            <person name="Pupko T."/>
            <person name="Belcher M.S."/>
            <person name="Sechler A.J."/>
            <person name="Tancos M.A."/>
            <person name="Schroeder B.K."/>
            <person name="Murray T.D."/>
            <person name="Luster D.G."/>
            <person name="Schneider W.L."/>
            <person name="Rogers E."/>
            <person name="Andreote F.D."/>
            <person name="Grunwald N.J."/>
            <person name="Putnam M.L."/>
            <person name="Chang J.H."/>
        </authorList>
    </citation>
    <scope>NUCLEOTIDE SEQUENCE [LARGE SCALE GENOMIC DNA]</scope>
    <source>
        <strain evidence="3 4">AY1B3</strain>
    </source>
</reference>
<dbReference type="AlphaFoldDB" id="A0A2S5VLC2"/>
<name>A0A2S5VLC2_9MICO</name>
<dbReference type="InterPro" id="IPR025238">
    <property type="entry name" value="DUF4184"/>
</dbReference>
<gene>
    <name evidence="3" type="ORF">C5E16_15180</name>
</gene>
<evidence type="ECO:0000313" key="4">
    <source>
        <dbReference type="Proteomes" id="UP000239241"/>
    </source>
</evidence>
<dbReference type="Proteomes" id="UP000239241">
    <property type="component" value="Unassembled WGS sequence"/>
</dbReference>
<evidence type="ECO:0000313" key="3">
    <source>
        <dbReference type="EMBL" id="PPF63614.1"/>
    </source>
</evidence>
<keyword evidence="2" id="KW-0812">Transmembrane</keyword>
<organism evidence="3 4">
    <name type="scientific">Clavibacter michiganensis</name>
    <dbReference type="NCBI Taxonomy" id="28447"/>
    <lineage>
        <taxon>Bacteria</taxon>
        <taxon>Bacillati</taxon>
        <taxon>Actinomycetota</taxon>
        <taxon>Actinomycetes</taxon>
        <taxon>Micrococcales</taxon>
        <taxon>Microbacteriaceae</taxon>
        <taxon>Clavibacter</taxon>
    </lineage>
</organism>
<feature type="transmembrane region" description="Helical" evidence="2">
    <location>
        <begin position="197"/>
        <end position="218"/>
    </location>
</feature>
<evidence type="ECO:0000256" key="2">
    <source>
        <dbReference type="SAM" id="Phobius"/>
    </source>
</evidence>
<comment type="caution">
    <text evidence="3">The sequence shown here is derived from an EMBL/GenBank/DDBJ whole genome shotgun (WGS) entry which is preliminary data.</text>
</comment>
<keyword evidence="2" id="KW-0472">Membrane</keyword>
<feature type="transmembrane region" description="Helical" evidence="2">
    <location>
        <begin position="150"/>
        <end position="168"/>
    </location>
</feature>
<feature type="transmembrane region" description="Helical" evidence="2">
    <location>
        <begin position="272"/>
        <end position="296"/>
    </location>
</feature>
<evidence type="ECO:0000256" key="1">
    <source>
        <dbReference type="SAM" id="MobiDB-lite"/>
    </source>
</evidence>
<sequence length="314" mass="32161">MRCRQCSCLNGRGSGTIRTPRRAHPGRTGRGRRDGAGGAVSGRIASGWTVPFTVSHAVVALPAVRGPLPAAAVAAGAMAPDVPLFLPGGLDYAATHAFPSLFATALPSAGVLLGVWLLLLRPAADALLPARIASRLPRAWARPSRPTARGALLALAALLVGVLTHVAWDAFTHAGRLGTELLPALAEQWGPLPGFRWIQYASSIGGTVVLVVAGIRWLRRTEPCTAPRAGARPGERALRRALAATLALIGLAAVLVPVLLDGVPRDVDALRSVVFAAITRGGAAAAVAVLLAALAVRLVRGRAGRPAATAPAAP</sequence>
<feature type="transmembrane region" description="Helical" evidence="2">
    <location>
        <begin position="238"/>
        <end position="260"/>
    </location>
</feature>
<feature type="compositionally biased region" description="Basic residues" evidence="1">
    <location>
        <begin position="19"/>
        <end position="30"/>
    </location>
</feature>
<feature type="region of interest" description="Disordered" evidence="1">
    <location>
        <begin position="14"/>
        <end position="39"/>
    </location>
</feature>
<protein>
    <submittedName>
        <fullName evidence="3">DUF4184 domain-containing protein</fullName>
    </submittedName>
</protein>